<evidence type="ECO:0000259" key="7">
    <source>
        <dbReference type="PROSITE" id="PS51900"/>
    </source>
</evidence>
<organism evidence="8 9">
    <name type="scientific">Thermaurantimonas aggregans</name>
    <dbReference type="NCBI Taxonomy" id="2173829"/>
    <lineage>
        <taxon>Bacteria</taxon>
        <taxon>Pseudomonadati</taxon>
        <taxon>Bacteroidota</taxon>
        <taxon>Flavobacteriia</taxon>
        <taxon>Flavobacteriales</taxon>
        <taxon>Schleiferiaceae</taxon>
        <taxon>Thermaurantimonas</taxon>
    </lineage>
</organism>
<sequence>MGSLKYYTVTTGTFGHRDVLWISFEYTDERKVFLKNLLPKVRWHPTLKAWWVLDTKEHREKLNFPLKSPYEEYFSKVHTIHHSDLKNYIRQLQLKAYSANTIRVYVGEFVRFLIIIKSHPAASFTAERIKDYLLYVLKKRKLSESSLNSVVNALKFYYEQVLGQKKMFIEIPRPKSKKSLPKVLSKKEIKLLFSAVENPKHRLMLEMCYGMGLRVSEIIGIKLHHINSADSRVLIEHAKGKKDRYVPLPERVKSQLAEYYNAYRPEAWLFEGAPGRQYSARSVQMVFKKAMHTAGIFRQVSVHGLRHSYATHLLEAGADIRVLQELLGHSSVRTTQIYTHVTDEALRRIQSPLDTL</sequence>
<evidence type="ECO:0000313" key="9">
    <source>
        <dbReference type="Proteomes" id="UP000286715"/>
    </source>
</evidence>
<feature type="domain" description="Tyr recombinase" evidence="6">
    <location>
        <begin position="179"/>
        <end position="351"/>
    </location>
</feature>
<dbReference type="InterPro" id="IPR050090">
    <property type="entry name" value="Tyrosine_recombinase_XerCD"/>
</dbReference>
<dbReference type="Pfam" id="PF00589">
    <property type="entry name" value="Phage_integrase"/>
    <property type="match status" value="1"/>
</dbReference>
<dbReference type="InterPro" id="IPR044068">
    <property type="entry name" value="CB"/>
</dbReference>
<dbReference type="GO" id="GO:0003677">
    <property type="term" value="F:DNA binding"/>
    <property type="evidence" value="ECO:0007669"/>
    <property type="project" value="UniProtKB-UniRule"/>
</dbReference>
<evidence type="ECO:0000256" key="4">
    <source>
        <dbReference type="ARBA" id="ARBA00023172"/>
    </source>
</evidence>
<dbReference type="Pfam" id="PF13495">
    <property type="entry name" value="Phage_int_SAM_4"/>
    <property type="match status" value="1"/>
</dbReference>
<dbReference type="GO" id="GO:0015074">
    <property type="term" value="P:DNA integration"/>
    <property type="evidence" value="ECO:0007669"/>
    <property type="project" value="UniProtKB-KW"/>
</dbReference>
<dbReference type="PROSITE" id="PS51900">
    <property type="entry name" value="CB"/>
    <property type="match status" value="1"/>
</dbReference>
<keyword evidence="4" id="KW-0233">DNA recombination</keyword>
<evidence type="ECO:0000259" key="6">
    <source>
        <dbReference type="PROSITE" id="PS51898"/>
    </source>
</evidence>
<name>A0A401XIU1_9FLAO</name>
<dbReference type="GO" id="GO:0006310">
    <property type="term" value="P:DNA recombination"/>
    <property type="evidence" value="ECO:0007669"/>
    <property type="project" value="UniProtKB-KW"/>
</dbReference>
<dbReference type="PANTHER" id="PTHR30349">
    <property type="entry name" value="PHAGE INTEGRASE-RELATED"/>
    <property type="match status" value="1"/>
</dbReference>
<dbReference type="InterPro" id="IPR013762">
    <property type="entry name" value="Integrase-like_cat_sf"/>
</dbReference>
<accession>A0A401XIU1</accession>
<proteinExistence type="inferred from homology"/>
<dbReference type="InterPro" id="IPR004107">
    <property type="entry name" value="Integrase_SAM-like_N"/>
</dbReference>
<dbReference type="AlphaFoldDB" id="A0A401XIU1"/>
<dbReference type="EMBL" id="BHZE01000003">
    <property type="protein sequence ID" value="GCD76926.1"/>
    <property type="molecule type" value="Genomic_DNA"/>
</dbReference>
<gene>
    <name evidence="8" type="ORF">JCM31826_04080</name>
</gene>
<dbReference type="SUPFAM" id="SSF56349">
    <property type="entry name" value="DNA breaking-rejoining enzymes"/>
    <property type="match status" value="1"/>
</dbReference>
<evidence type="ECO:0000256" key="3">
    <source>
        <dbReference type="ARBA" id="ARBA00023125"/>
    </source>
</evidence>
<comment type="similarity">
    <text evidence="1">Belongs to the 'phage' integrase family.</text>
</comment>
<evidence type="ECO:0000313" key="8">
    <source>
        <dbReference type="EMBL" id="GCD76926.1"/>
    </source>
</evidence>
<comment type="caution">
    <text evidence="8">The sequence shown here is derived from an EMBL/GenBank/DDBJ whole genome shotgun (WGS) entry which is preliminary data.</text>
</comment>
<reference evidence="8 9" key="1">
    <citation type="submission" date="2018-11" db="EMBL/GenBank/DDBJ databases">
        <title>Schleiferia aggregans sp. nov., a moderately thermophilic heterotrophic bacterium isolated from microbial mats at a terrestrial hot spring.</title>
        <authorList>
            <person name="Iino T."/>
            <person name="Ohkuma M."/>
            <person name="Haruta S."/>
        </authorList>
    </citation>
    <scope>NUCLEOTIDE SEQUENCE [LARGE SCALE GENOMIC DNA]</scope>
    <source>
        <strain evidence="8 9">LA</strain>
    </source>
</reference>
<keyword evidence="9" id="KW-1185">Reference proteome</keyword>
<dbReference type="InterPro" id="IPR011010">
    <property type="entry name" value="DNA_brk_join_enz"/>
</dbReference>
<dbReference type="PANTHER" id="PTHR30349:SF41">
    <property type="entry name" value="INTEGRASE_RECOMBINASE PROTEIN MJ0367-RELATED"/>
    <property type="match status" value="1"/>
</dbReference>
<dbReference type="Gene3D" id="1.10.443.10">
    <property type="entry name" value="Intergrase catalytic core"/>
    <property type="match status" value="1"/>
</dbReference>
<evidence type="ECO:0000256" key="2">
    <source>
        <dbReference type="ARBA" id="ARBA00022908"/>
    </source>
</evidence>
<dbReference type="RefSeq" id="WP_148086779.1">
    <property type="nucleotide sequence ID" value="NZ_BHZE01000003.1"/>
</dbReference>
<dbReference type="InterPro" id="IPR010998">
    <property type="entry name" value="Integrase_recombinase_N"/>
</dbReference>
<keyword evidence="3 5" id="KW-0238">DNA-binding</keyword>
<dbReference type="NCBIfam" id="NF040815">
    <property type="entry name" value="recomb_XerA_Arch"/>
    <property type="match status" value="1"/>
</dbReference>
<keyword evidence="2" id="KW-0229">DNA integration</keyword>
<dbReference type="PROSITE" id="PS51898">
    <property type="entry name" value="TYR_RECOMBINASE"/>
    <property type="match status" value="1"/>
</dbReference>
<dbReference type="InterPro" id="IPR002104">
    <property type="entry name" value="Integrase_catalytic"/>
</dbReference>
<protein>
    <submittedName>
        <fullName evidence="8">Integrase</fullName>
    </submittedName>
</protein>
<evidence type="ECO:0000256" key="1">
    <source>
        <dbReference type="ARBA" id="ARBA00008857"/>
    </source>
</evidence>
<dbReference type="Gene3D" id="1.10.150.130">
    <property type="match status" value="1"/>
</dbReference>
<dbReference type="Proteomes" id="UP000286715">
    <property type="component" value="Unassembled WGS sequence"/>
</dbReference>
<evidence type="ECO:0000256" key="5">
    <source>
        <dbReference type="PROSITE-ProRule" id="PRU01248"/>
    </source>
</evidence>
<feature type="domain" description="Core-binding (CB)" evidence="7">
    <location>
        <begin position="79"/>
        <end position="162"/>
    </location>
</feature>